<evidence type="ECO:0000256" key="1">
    <source>
        <dbReference type="ARBA" id="ARBA00007409"/>
    </source>
</evidence>
<dbReference type="SUPFAM" id="SSF47616">
    <property type="entry name" value="GST C-terminal domain-like"/>
    <property type="match status" value="1"/>
</dbReference>
<gene>
    <name evidence="3" type="ORF">MYCIT1_LOCUS32923</name>
</gene>
<comment type="caution">
    <text evidence="3">The sequence shown here is derived from an EMBL/GenBank/DDBJ whole genome shotgun (WGS) entry which is preliminary data.</text>
</comment>
<dbReference type="SUPFAM" id="SSF52833">
    <property type="entry name" value="Thioredoxin-like"/>
    <property type="match status" value="1"/>
</dbReference>
<dbReference type="AlphaFoldDB" id="A0AAD2HV64"/>
<reference evidence="3" key="1">
    <citation type="submission" date="2023-11" db="EMBL/GenBank/DDBJ databases">
        <authorList>
            <person name="De Vega J J."/>
            <person name="De Vega J J."/>
        </authorList>
    </citation>
    <scope>NUCLEOTIDE SEQUENCE</scope>
</reference>
<dbReference type="PANTHER" id="PTHR44051">
    <property type="entry name" value="GLUTATHIONE S-TRANSFERASE-RELATED"/>
    <property type="match status" value="1"/>
</dbReference>
<proteinExistence type="inferred from homology"/>
<dbReference type="InterPro" id="IPR040079">
    <property type="entry name" value="Glutathione_S-Trfase"/>
</dbReference>
<dbReference type="InterPro" id="IPR036249">
    <property type="entry name" value="Thioredoxin-like_sf"/>
</dbReference>
<dbReference type="Pfam" id="PF02798">
    <property type="entry name" value="GST_N"/>
    <property type="match status" value="1"/>
</dbReference>
<dbReference type="PROSITE" id="PS50404">
    <property type="entry name" value="GST_NTER"/>
    <property type="match status" value="1"/>
</dbReference>
<dbReference type="InterPro" id="IPR036282">
    <property type="entry name" value="Glutathione-S-Trfase_C_sf"/>
</dbReference>
<evidence type="ECO:0000313" key="3">
    <source>
        <dbReference type="EMBL" id="CAK5281704.1"/>
    </source>
</evidence>
<protein>
    <recommendedName>
        <fullName evidence="2">GST N-terminal domain-containing protein</fullName>
    </recommendedName>
</protein>
<dbReference type="SFLD" id="SFLDS00019">
    <property type="entry name" value="Glutathione_Transferase_(cytos"/>
    <property type="match status" value="1"/>
</dbReference>
<dbReference type="PANTHER" id="PTHR44051:SF9">
    <property type="entry name" value="GLUTATHIONE S-TRANSFERASE 1"/>
    <property type="match status" value="1"/>
</dbReference>
<dbReference type="Proteomes" id="UP001295794">
    <property type="component" value="Unassembled WGS sequence"/>
</dbReference>
<dbReference type="Gene3D" id="3.40.30.10">
    <property type="entry name" value="Glutaredoxin"/>
    <property type="match status" value="1"/>
</dbReference>
<dbReference type="SFLD" id="SFLDG00358">
    <property type="entry name" value="Main_(cytGST)"/>
    <property type="match status" value="1"/>
</dbReference>
<dbReference type="EMBL" id="CAVNYO010000444">
    <property type="protein sequence ID" value="CAK5281704.1"/>
    <property type="molecule type" value="Genomic_DNA"/>
</dbReference>
<dbReference type="Gene3D" id="1.20.1050.10">
    <property type="match status" value="1"/>
</dbReference>
<comment type="similarity">
    <text evidence="1">Belongs to the GST superfamily.</text>
</comment>
<dbReference type="CDD" id="cd03046">
    <property type="entry name" value="GST_N_GTT1_like"/>
    <property type="match status" value="1"/>
</dbReference>
<organism evidence="3 4">
    <name type="scientific">Mycena citricolor</name>
    <dbReference type="NCBI Taxonomy" id="2018698"/>
    <lineage>
        <taxon>Eukaryota</taxon>
        <taxon>Fungi</taxon>
        <taxon>Dikarya</taxon>
        <taxon>Basidiomycota</taxon>
        <taxon>Agaricomycotina</taxon>
        <taxon>Agaricomycetes</taxon>
        <taxon>Agaricomycetidae</taxon>
        <taxon>Agaricales</taxon>
        <taxon>Marasmiineae</taxon>
        <taxon>Mycenaceae</taxon>
        <taxon>Mycena</taxon>
    </lineage>
</organism>
<feature type="domain" description="GST N-terminal" evidence="2">
    <location>
        <begin position="6"/>
        <end position="87"/>
    </location>
</feature>
<keyword evidence="4" id="KW-1185">Reference proteome</keyword>
<sequence length="257" mass="28824">MSSTEAPTITLHWLEKSRAQRTLWLLEELKVPYQVKTYKRNAQMRGDPALKNVHPLGKSPLLTVGDRAVAESAFISEYLCDHFAAGPESTLVPAKWQPGREGQLGGETDAWMLYRYYMHYAEGSLMSAMLMKLVPFGMAHAPAPFYIRPILSRIAARVEQTLEPECKAHFDFLEAQLASAPEGGPYLCGPNLTAADILMSFPVMMSQEGASAMYGRVTEKTYPKLWAYCELLKGIESRKRAVEKIIEIEGSYDEKLL</sequence>
<dbReference type="InterPro" id="IPR004045">
    <property type="entry name" value="Glutathione_S-Trfase_N"/>
</dbReference>
<name>A0AAD2HV64_9AGAR</name>
<evidence type="ECO:0000259" key="2">
    <source>
        <dbReference type="PROSITE" id="PS50404"/>
    </source>
</evidence>
<accession>A0AAD2HV64</accession>
<evidence type="ECO:0000313" key="4">
    <source>
        <dbReference type="Proteomes" id="UP001295794"/>
    </source>
</evidence>